<proteinExistence type="predicted"/>
<evidence type="ECO:0000313" key="2">
    <source>
        <dbReference type="Proteomes" id="UP001344632"/>
    </source>
</evidence>
<sequence>MAYAVIPTGDDPIVNEWLHKLGVERAEKWLIANGAKTTHDDPGQTHFVHGDNGESIKITVRWHYEGKNTPISPPNVTAVQGLPSKVSHTLLVRTFFEHEGFDTDYCYFTFIPRVFATTSQDVTYQTKKKDFIYELIPQLSLMQYDKPKF</sequence>
<evidence type="ECO:0000313" key="1">
    <source>
        <dbReference type="EMBL" id="MEC0244173.1"/>
    </source>
</evidence>
<reference evidence="1 2" key="1">
    <citation type="submission" date="2023-03" db="EMBL/GenBank/DDBJ databases">
        <title>Bacillus Genome Sequencing.</title>
        <authorList>
            <person name="Dunlap C."/>
        </authorList>
    </citation>
    <scope>NUCLEOTIDE SEQUENCE [LARGE SCALE GENOMIC DNA]</scope>
    <source>
        <strain evidence="1 2">BD-525</strain>
    </source>
</reference>
<gene>
    <name evidence="1" type="ORF">P4H66_30630</name>
</gene>
<dbReference type="RefSeq" id="WP_326091809.1">
    <property type="nucleotide sequence ID" value="NZ_JARLKZ010000034.1"/>
</dbReference>
<comment type="caution">
    <text evidence="1">The sequence shown here is derived from an EMBL/GenBank/DDBJ whole genome shotgun (WGS) entry which is preliminary data.</text>
</comment>
<protein>
    <submittedName>
        <fullName evidence="1">Uncharacterized protein</fullName>
    </submittedName>
</protein>
<accession>A0ABU6GWS3</accession>
<keyword evidence="2" id="KW-1185">Reference proteome</keyword>
<organism evidence="1 2">
    <name type="scientific">Paenibacillus dokdonensis</name>
    <dbReference type="NCBI Taxonomy" id="2567944"/>
    <lineage>
        <taxon>Bacteria</taxon>
        <taxon>Bacillati</taxon>
        <taxon>Bacillota</taxon>
        <taxon>Bacilli</taxon>
        <taxon>Bacillales</taxon>
        <taxon>Paenibacillaceae</taxon>
        <taxon>Paenibacillus</taxon>
    </lineage>
</organism>
<dbReference type="Proteomes" id="UP001344632">
    <property type="component" value="Unassembled WGS sequence"/>
</dbReference>
<dbReference type="EMBL" id="JARLKZ010000034">
    <property type="protein sequence ID" value="MEC0244173.1"/>
    <property type="molecule type" value="Genomic_DNA"/>
</dbReference>
<name>A0ABU6GWS3_9BACL</name>